<dbReference type="GO" id="GO:0016747">
    <property type="term" value="F:acyltransferase activity, transferring groups other than amino-acyl groups"/>
    <property type="evidence" value="ECO:0007669"/>
    <property type="project" value="InterPro"/>
</dbReference>
<dbReference type="CDD" id="cd04301">
    <property type="entry name" value="NAT_SF"/>
    <property type="match status" value="1"/>
</dbReference>
<dbReference type="InterPro" id="IPR052523">
    <property type="entry name" value="Trichothecene_AcTrans"/>
</dbReference>
<gene>
    <name evidence="2" type="ORF">BDV29DRAFT_179779</name>
</gene>
<accession>A0A5N5WVF3</accession>
<dbReference type="OrthoDB" id="2115692at2759"/>
<dbReference type="AlphaFoldDB" id="A0A5N5WVF3"/>
<protein>
    <submittedName>
        <fullName evidence="2">Acyl-CoA N-acyltransferase</fullName>
    </submittedName>
</protein>
<keyword evidence="2" id="KW-0808">Transferase</keyword>
<proteinExistence type="predicted"/>
<reference evidence="2 3" key="1">
    <citation type="submission" date="2019-04" db="EMBL/GenBank/DDBJ databases">
        <title>Friends and foes A comparative genomics study of 23 Aspergillus species from section Flavi.</title>
        <authorList>
            <consortium name="DOE Joint Genome Institute"/>
            <person name="Kjaerbolling I."/>
            <person name="Vesth T."/>
            <person name="Frisvad J.C."/>
            <person name="Nybo J.L."/>
            <person name="Theobald S."/>
            <person name="Kildgaard S."/>
            <person name="Isbrandt T."/>
            <person name="Kuo A."/>
            <person name="Sato A."/>
            <person name="Lyhne E.K."/>
            <person name="Kogle M.E."/>
            <person name="Wiebenga A."/>
            <person name="Kun R.S."/>
            <person name="Lubbers R.J."/>
            <person name="Makela M.R."/>
            <person name="Barry K."/>
            <person name="Chovatia M."/>
            <person name="Clum A."/>
            <person name="Daum C."/>
            <person name="Haridas S."/>
            <person name="He G."/>
            <person name="LaButti K."/>
            <person name="Lipzen A."/>
            <person name="Mondo S."/>
            <person name="Riley R."/>
            <person name="Salamov A."/>
            <person name="Simmons B.A."/>
            <person name="Magnuson J.K."/>
            <person name="Henrissat B."/>
            <person name="Mortensen U.H."/>
            <person name="Larsen T.O."/>
            <person name="Devries R.P."/>
            <person name="Grigoriev I.V."/>
            <person name="Machida M."/>
            <person name="Baker S.E."/>
            <person name="Andersen M.R."/>
        </authorList>
    </citation>
    <scope>NUCLEOTIDE SEQUENCE [LARGE SCALE GENOMIC DNA]</scope>
    <source>
        <strain evidence="2 3">CBS 151.66</strain>
    </source>
</reference>
<dbReference type="PROSITE" id="PS51186">
    <property type="entry name" value="GNAT"/>
    <property type="match status" value="1"/>
</dbReference>
<dbReference type="InterPro" id="IPR016181">
    <property type="entry name" value="Acyl_CoA_acyltransferase"/>
</dbReference>
<evidence type="ECO:0000313" key="3">
    <source>
        <dbReference type="Proteomes" id="UP000326565"/>
    </source>
</evidence>
<name>A0A5N5WVF3_9EURO</name>
<dbReference type="Gene3D" id="3.40.630.30">
    <property type="match status" value="1"/>
</dbReference>
<dbReference type="Pfam" id="PF00583">
    <property type="entry name" value="Acetyltransf_1"/>
    <property type="match status" value="1"/>
</dbReference>
<dbReference type="EMBL" id="ML732282">
    <property type="protein sequence ID" value="KAB8071092.1"/>
    <property type="molecule type" value="Genomic_DNA"/>
</dbReference>
<dbReference type="InterPro" id="IPR000182">
    <property type="entry name" value="GNAT_dom"/>
</dbReference>
<organism evidence="2 3">
    <name type="scientific">Aspergillus leporis</name>
    <dbReference type="NCBI Taxonomy" id="41062"/>
    <lineage>
        <taxon>Eukaryota</taxon>
        <taxon>Fungi</taxon>
        <taxon>Dikarya</taxon>
        <taxon>Ascomycota</taxon>
        <taxon>Pezizomycotina</taxon>
        <taxon>Eurotiomycetes</taxon>
        <taxon>Eurotiomycetidae</taxon>
        <taxon>Eurotiales</taxon>
        <taxon>Aspergillaceae</taxon>
        <taxon>Aspergillus</taxon>
        <taxon>Aspergillus subgen. Circumdati</taxon>
    </lineage>
</organism>
<dbReference type="SUPFAM" id="SSF55729">
    <property type="entry name" value="Acyl-CoA N-acyltransferases (Nat)"/>
    <property type="match status" value="1"/>
</dbReference>
<sequence>MEKKHTSQSTLILEDVLPDDIPKISEVWFRAFNSPSNKELIPDTPGLRTWWDDANYYDLLHRPYQKYLKVVDSTHPDAIVAYGKWDLEPNECVKRFPPWHTDSNAKLCNKFFGGIEQQRKRLMGDRKHYYLDMLATNPDYQRRGAASMLVKWGCELADSNGAAIYVASSKEGAPLYQKCGFVLLEGLDDTPDGAIPMIREPHPIS</sequence>
<feature type="domain" description="N-acetyltransferase" evidence="1">
    <location>
        <begin position="11"/>
        <end position="202"/>
    </location>
</feature>
<keyword evidence="3" id="KW-1185">Reference proteome</keyword>
<keyword evidence="2" id="KW-0012">Acyltransferase</keyword>
<dbReference type="PANTHER" id="PTHR42791:SF17">
    <property type="entry name" value="ACETYLTRANSFERASE, GNAT FAMILY FAMILY (AFU_ORTHOLOGUE AFUA_8G05690)"/>
    <property type="match status" value="1"/>
</dbReference>
<dbReference type="PANTHER" id="PTHR42791">
    <property type="entry name" value="GNAT FAMILY ACETYLTRANSFERASE"/>
    <property type="match status" value="1"/>
</dbReference>
<evidence type="ECO:0000313" key="2">
    <source>
        <dbReference type="EMBL" id="KAB8071092.1"/>
    </source>
</evidence>
<evidence type="ECO:0000259" key="1">
    <source>
        <dbReference type="PROSITE" id="PS51186"/>
    </source>
</evidence>
<dbReference type="Proteomes" id="UP000326565">
    <property type="component" value="Unassembled WGS sequence"/>
</dbReference>